<feature type="transmembrane region" description="Helical" evidence="1">
    <location>
        <begin position="46"/>
        <end position="65"/>
    </location>
</feature>
<feature type="domain" description="Guanylate cyclase" evidence="2">
    <location>
        <begin position="271"/>
        <end position="403"/>
    </location>
</feature>
<dbReference type="PROSITE" id="PS50125">
    <property type="entry name" value="GUANYLATE_CYCLASE_2"/>
    <property type="match status" value="1"/>
</dbReference>
<gene>
    <name evidence="3" type="ORF">AX760_16940</name>
</gene>
<dbReference type="Pfam" id="PF00211">
    <property type="entry name" value="Guanylate_cyc"/>
    <property type="match status" value="1"/>
</dbReference>
<keyword evidence="4" id="KW-1185">Reference proteome</keyword>
<dbReference type="InterPro" id="IPR050697">
    <property type="entry name" value="Adenylyl/Guanylyl_Cyclase_3/4"/>
</dbReference>
<dbReference type="Gene3D" id="3.30.70.1230">
    <property type="entry name" value="Nucleotide cyclase"/>
    <property type="match status" value="1"/>
</dbReference>
<dbReference type="GO" id="GO:0004016">
    <property type="term" value="F:adenylate cyclase activity"/>
    <property type="evidence" value="ECO:0007669"/>
    <property type="project" value="UniProtKB-ARBA"/>
</dbReference>
<dbReference type="AlphaFoldDB" id="A0A657LSN1"/>
<keyword evidence="1" id="KW-0812">Transmembrane</keyword>
<dbReference type="Proteomes" id="UP000182661">
    <property type="component" value="Unassembled WGS sequence"/>
</dbReference>
<keyword evidence="1" id="KW-0472">Membrane</keyword>
<comment type="caution">
    <text evidence="3">The sequence shown here is derived from an EMBL/GenBank/DDBJ whole genome shotgun (WGS) entry which is preliminary data.</text>
</comment>
<dbReference type="SMART" id="SM00044">
    <property type="entry name" value="CYCc"/>
    <property type="match status" value="1"/>
</dbReference>
<dbReference type="CDD" id="cd07302">
    <property type="entry name" value="CHD"/>
    <property type="match status" value="1"/>
</dbReference>
<dbReference type="OrthoDB" id="9789782at2"/>
<reference evidence="3 4" key="1">
    <citation type="submission" date="2016-02" db="EMBL/GenBank/DDBJ databases">
        <title>Genome sequencing of a beta-galactosidase producing bacteria Rhizobium sp. 59.</title>
        <authorList>
            <person name="Wang D."/>
            <person name="Kot W."/>
            <person name="Qin Y."/>
            <person name="Hansen L."/>
            <person name="Naqvi K."/>
            <person name="Rensing C."/>
        </authorList>
    </citation>
    <scope>NUCLEOTIDE SEQUENCE [LARGE SCALE GENOMIC DNA]</scope>
    <source>
        <strain evidence="3 4">59</strain>
    </source>
</reference>
<dbReference type="EMBL" id="LSRP01000083">
    <property type="protein sequence ID" value="OJF97409.1"/>
    <property type="molecule type" value="Genomic_DNA"/>
</dbReference>
<evidence type="ECO:0000256" key="1">
    <source>
        <dbReference type="SAM" id="Phobius"/>
    </source>
</evidence>
<dbReference type="InterPro" id="IPR001054">
    <property type="entry name" value="A/G_cyclase"/>
</dbReference>
<evidence type="ECO:0000313" key="4">
    <source>
        <dbReference type="Proteomes" id="UP000182661"/>
    </source>
</evidence>
<dbReference type="GO" id="GO:0035556">
    <property type="term" value="P:intracellular signal transduction"/>
    <property type="evidence" value="ECO:0007669"/>
    <property type="project" value="InterPro"/>
</dbReference>
<dbReference type="GO" id="GO:0009190">
    <property type="term" value="P:cyclic nucleotide biosynthetic process"/>
    <property type="evidence" value="ECO:0007669"/>
    <property type="project" value="InterPro"/>
</dbReference>
<dbReference type="SUPFAM" id="SSF55073">
    <property type="entry name" value="Nucleotide cyclase"/>
    <property type="match status" value="1"/>
</dbReference>
<feature type="transmembrane region" description="Helical" evidence="1">
    <location>
        <begin position="104"/>
        <end position="122"/>
    </location>
</feature>
<evidence type="ECO:0000313" key="3">
    <source>
        <dbReference type="EMBL" id="OJF97409.1"/>
    </source>
</evidence>
<feature type="transmembrane region" description="Helical" evidence="1">
    <location>
        <begin position="134"/>
        <end position="153"/>
    </location>
</feature>
<feature type="transmembrane region" description="Helical" evidence="1">
    <location>
        <begin position="160"/>
        <end position="179"/>
    </location>
</feature>
<dbReference type="PANTHER" id="PTHR43081">
    <property type="entry name" value="ADENYLATE CYCLASE, TERMINAL-DIFFERENTIATION SPECIFIC-RELATED"/>
    <property type="match status" value="1"/>
</dbReference>
<keyword evidence="1" id="KW-1133">Transmembrane helix</keyword>
<protein>
    <submittedName>
        <fullName evidence="3">Adenylate cyclase</fullName>
    </submittedName>
</protein>
<proteinExistence type="predicted"/>
<dbReference type="PANTHER" id="PTHR43081:SF1">
    <property type="entry name" value="ADENYLATE CYCLASE, TERMINAL-DIFFERENTIATION SPECIFIC"/>
    <property type="match status" value="1"/>
</dbReference>
<feature type="transmembrane region" description="Helical" evidence="1">
    <location>
        <begin position="199"/>
        <end position="221"/>
    </location>
</feature>
<accession>A0A657LSN1</accession>
<dbReference type="InterPro" id="IPR029787">
    <property type="entry name" value="Nucleotide_cyclase"/>
</dbReference>
<evidence type="ECO:0000259" key="2">
    <source>
        <dbReference type="PROSITE" id="PS50125"/>
    </source>
</evidence>
<name>A0A657LSN1_9HYPH</name>
<sequence>MQPFSNSRTGALAKLWEGLVGRAPEGTVPLRVRVALEEEQRKGEILVGWVQAVILATWAVLYAVSPKAFSSEVSFQPVPWTLTVYACFLGVRIWLAHIRRLSNWLLSASIVADMAALMVLIWSFHLQYGQPPAFYLKAPTLLYVFIFISLRTLRFEAKWILIAGSAGALGWLILLAIAINAEDSITRNYIAYMTSSSVLLGAELDKVISITIVSLVLAVAVQRARRLMERAAIDHVAASDLSRFVASGVAKTISTANNAIQPGQAEMRLAAALFIDMRGFTALARALPPADLMLLLGEYQRRLVPIVQRHGGQIDKFLGDGIFATFGTVLSSTTFAIDALNTADEVVKELIAWTDERRERGLFVVDVSLAVASGEVLFGVVGDDTRMEYTIIGDPVNIAAKLEKHTRVEAVTAVTDMSTYELALQQGYRSTVKPDIRLARQVGGVAHPIDLVVLAR</sequence>
<organism evidence="3 4">
    <name type="scientific">Pararhizobium antarcticum</name>
    <dbReference type="NCBI Taxonomy" id="1798805"/>
    <lineage>
        <taxon>Bacteria</taxon>
        <taxon>Pseudomonadati</taxon>
        <taxon>Pseudomonadota</taxon>
        <taxon>Alphaproteobacteria</taxon>
        <taxon>Hyphomicrobiales</taxon>
        <taxon>Rhizobiaceae</taxon>
        <taxon>Rhizobium/Agrobacterium group</taxon>
        <taxon>Pararhizobium</taxon>
    </lineage>
</organism>
<feature type="transmembrane region" description="Helical" evidence="1">
    <location>
        <begin position="77"/>
        <end position="95"/>
    </location>
</feature>